<proteinExistence type="inferred from homology"/>
<feature type="region of interest" description="Disordered" evidence="2">
    <location>
        <begin position="69"/>
        <end position="98"/>
    </location>
</feature>
<feature type="region of interest" description="Disordered" evidence="2">
    <location>
        <begin position="1"/>
        <end position="25"/>
    </location>
</feature>
<feature type="region of interest" description="Disordered" evidence="2">
    <location>
        <begin position="119"/>
        <end position="185"/>
    </location>
</feature>
<dbReference type="PANTHER" id="PTHR33565">
    <property type="entry name" value="DORMANCY-ASSOCIATED PROTEIN 1"/>
    <property type="match status" value="1"/>
</dbReference>
<reference evidence="3" key="2">
    <citation type="journal article" date="2024" name="Plant">
        <title>Genomic evolution and insights into agronomic trait innovations of Sesamum species.</title>
        <authorList>
            <person name="Miao H."/>
            <person name="Wang L."/>
            <person name="Qu L."/>
            <person name="Liu H."/>
            <person name="Sun Y."/>
            <person name="Le M."/>
            <person name="Wang Q."/>
            <person name="Wei S."/>
            <person name="Zheng Y."/>
            <person name="Lin W."/>
            <person name="Duan Y."/>
            <person name="Cao H."/>
            <person name="Xiong S."/>
            <person name="Wang X."/>
            <person name="Wei L."/>
            <person name="Li C."/>
            <person name="Ma Q."/>
            <person name="Ju M."/>
            <person name="Zhao R."/>
            <person name="Li G."/>
            <person name="Mu C."/>
            <person name="Tian Q."/>
            <person name="Mei H."/>
            <person name="Zhang T."/>
            <person name="Gao T."/>
            <person name="Zhang H."/>
        </authorList>
    </citation>
    <scope>NUCLEOTIDE SEQUENCE</scope>
    <source>
        <strain evidence="3">KEN8</strain>
    </source>
</reference>
<evidence type="ECO:0000256" key="2">
    <source>
        <dbReference type="SAM" id="MobiDB-lite"/>
    </source>
</evidence>
<dbReference type="PANTHER" id="PTHR33565:SF1">
    <property type="entry name" value="DORMANCY-ASSOCIATED PROTEIN HOMOLOG 3"/>
    <property type="match status" value="1"/>
</dbReference>
<sequence>MGLLDQLWDDTVAGPRPDSGLGKLRKHSTFSFRSNSGKESEIADNRKSFAEEAAEEAVRVTRSIMIVKPPQAAAKDSPPASPAGSTTPVSPFAGVQTSRARAELGSNFELELELELPYLSSSSSSSSASPIKRGSSSASPIKRGSSSSSSNRQRARARARAQSIRVELESARARELDSSSINFFF</sequence>
<feature type="compositionally biased region" description="Low complexity" evidence="2">
    <location>
        <begin position="119"/>
        <end position="152"/>
    </location>
</feature>
<feature type="compositionally biased region" description="Low complexity" evidence="2">
    <location>
        <begin position="69"/>
        <end position="91"/>
    </location>
</feature>
<name>A0AAW2R733_9LAMI</name>
<comment type="caution">
    <text evidence="3">The sequence shown here is derived from an EMBL/GenBank/DDBJ whole genome shotgun (WGS) entry which is preliminary data.</text>
</comment>
<dbReference type="InterPro" id="IPR008406">
    <property type="entry name" value="DRM/ARP"/>
</dbReference>
<dbReference type="Pfam" id="PF05564">
    <property type="entry name" value="Auxin_repressed"/>
    <property type="match status" value="1"/>
</dbReference>
<evidence type="ECO:0000256" key="1">
    <source>
        <dbReference type="ARBA" id="ARBA00010502"/>
    </source>
</evidence>
<accession>A0AAW2R733</accession>
<reference evidence="3" key="1">
    <citation type="submission" date="2020-06" db="EMBL/GenBank/DDBJ databases">
        <authorList>
            <person name="Li T."/>
            <person name="Hu X."/>
            <person name="Zhang T."/>
            <person name="Song X."/>
            <person name="Zhang H."/>
            <person name="Dai N."/>
            <person name="Sheng W."/>
            <person name="Hou X."/>
            <person name="Wei L."/>
        </authorList>
    </citation>
    <scope>NUCLEOTIDE SEQUENCE</scope>
    <source>
        <strain evidence="3">KEN8</strain>
        <tissue evidence="3">Leaf</tissue>
    </source>
</reference>
<comment type="similarity">
    <text evidence="1">Belongs to the DRM1/ARP family.</text>
</comment>
<dbReference type="EMBL" id="JACGWM010000004">
    <property type="protein sequence ID" value="KAL0375774.1"/>
    <property type="molecule type" value="Genomic_DNA"/>
</dbReference>
<evidence type="ECO:0000313" key="3">
    <source>
        <dbReference type="EMBL" id="KAL0375774.1"/>
    </source>
</evidence>
<organism evidence="3">
    <name type="scientific">Sesamum calycinum</name>
    <dbReference type="NCBI Taxonomy" id="2727403"/>
    <lineage>
        <taxon>Eukaryota</taxon>
        <taxon>Viridiplantae</taxon>
        <taxon>Streptophyta</taxon>
        <taxon>Embryophyta</taxon>
        <taxon>Tracheophyta</taxon>
        <taxon>Spermatophyta</taxon>
        <taxon>Magnoliopsida</taxon>
        <taxon>eudicotyledons</taxon>
        <taxon>Gunneridae</taxon>
        <taxon>Pentapetalae</taxon>
        <taxon>asterids</taxon>
        <taxon>lamiids</taxon>
        <taxon>Lamiales</taxon>
        <taxon>Pedaliaceae</taxon>
        <taxon>Sesamum</taxon>
    </lineage>
</organism>
<dbReference type="AlphaFoldDB" id="A0AAW2R733"/>
<feature type="compositionally biased region" description="Basic and acidic residues" evidence="2">
    <location>
        <begin position="166"/>
        <end position="177"/>
    </location>
</feature>
<gene>
    <name evidence="3" type="ORF">Scaly_0695000</name>
</gene>
<protein>
    <submittedName>
        <fullName evidence="3">Dormancy-associated protein3</fullName>
    </submittedName>
</protein>